<evidence type="ECO:0000256" key="5">
    <source>
        <dbReference type="SAM" id="Phobius"/>
    </source>
</evidence>
<protein>
    <submittedName>
        <fullName evidence="8">ABC transporter permease</fullName>
    </submittedName>
</protein>
<feature type="transmembrane region" description="Helical" evidence="5">
    <location>
        <begin position="198"/>
        <end position="218"/>
    </location>
</feature>
<evidence type="ECO:0000313" key="10">
    <source>
        <dbReference type="Proteomes" id="UP000270112"/>
    </source>
</evidence>
<reference evidence="8" key="3">
    <citation type="journal article" date="2019" name="Microbiol. Resour. Announc.">
        <title>Draft Genome Sequences of Type Strains of Gordonibacter faecihominis, Paraeggerthella hongkongensis, Parvibacter caecicola,Slackia equolifaciens, Slackia faecicanis, and Slackia isoflavoniconvertens.</title>
        <authorList>
            <person name="Danylec N."/>
            <person name="Stoll D.A."/>
            <person name="Dotsch A."/>
            <person name="Huch M."/>
        </authorList>
    </citation>
    <scope>NUCLEOTIDE SEQUENCE</scope>
    <source>
        <strain evidence="8">DSM 16107</strain>
    </source>
</reference>
<keyword evidence="3 5" id="KW-1133">Transmembrane helix</keyword>
<dbReference type="EMBL" id="PPTT01000019">
    <property type="protein sequence ID" value="RDB67997.1"/>
    <property type="molecule type" value="Genomic_DNA"/>
</dbReference>
<name>A0A3N0IRI3_9ACTN</name>
<gene>
    <name evidence="7" type="ORF">C1876_11290</name>
    <name evidence="8" type="ORF">DMP09_16335</name>
</gene>
<reference evidence="10" key="2">
    <citation type="submission" date="2018-05" db="EMBL/GenBank/DDBJ databases">
        <title>Genome Sequencing of selected type strains of the family Eggerthellaceae.</title>
        <authorList>
            <person name="Danylec N."/>
            <person name="Stoll D.A."/>
            <person name="Doetsch A."/>
            <person name="Huch M."/>
        </authorList>
    </citation>
    <scope>NUCLEOTIDE SEQUENCE [LARGE SCALE GENOMIC DNA]</scope>
    <source>
        <strain evidence="10">DSM 16107</strain>
    </source>
</reference>
<accession>A0A3N0IRI3</accession>
<sequence length="408" mass="43221">MQVFKTAVKTVLRHPMYLLVYAVFLSFMGVFIASGLTFGGLDDSEYTPYETKYSVIDRDDSAFSQGLAAFLAEHGTEVPLEDTEIALQDAAALGQSSYTLIIPEGYGEAFVEAARAGDDAPTLDTVYSYYSVEGNLMDQNVGEYLGIARAYAGLAGDASMSAIVNHADDVMRESAQVESVQVGGSSSEAQRFVFFLQWGTYTLFASIIVCVGVLMTALNRTDLRRRNLASPLPTLSYGAQVGAASFLVMVAVWLWTICLGLTVFHDAVAQISGTGLALMILASFVFATIPLSVGYLLGQLGVGEFASNALGNILGMVISFLGGAWISFDLLDPSVQALAHFSPAYWYTNALQSAADMTAATPEALMPVLGNLGVMLLFTVAIFAVALVAGRLRVQSSEAGGNAGAARA</sequence>
<dbReference type="OrthoDB" id="3190494at2"/>
<evidence type="ECO:0000313" key="7">
    <source>
        <dbReference type="EMBL" id="RDB67997.1"/>
    </source>
</evidence>
<keyword evidence="2 5" id="KW-0812">Transmembrane</keyword>
<evidence type="ECO:0000256" key="4">
    <source>
        <dbReference type="ARBA" id="ARBA00023136"/>
    </source>
</evidence>
<feature type="domain" description="ABC-2 type transporter transmembrane" evidence="6">
    <location>
        <begin position="23"/>
        <end position="387"/>
    </location>
</feature>
<keyword evidence="9" id="KW-1185">Reference proteome</keyword>
<keyword evidence="4 5" id="KW-0472">Membrane</keyword>
<dbReference type="Proteomes" id="UP000253817">
    <property type="component" value="Unassembled WGS sequence"/>
</dbReference>
<evidence type="ECO:0000256" key="1">
    <source>
        <dbReference type="ARBA" id="ARBA00004141"/>
    </source>
</evidence>
<organism evidence="8 10">
    <name type="scientific">Eggerthella sinensis</name>
    <dbReference type="NCBI Taxonomy" id="242230"/>
    <lineage>
        <taxon>Bacteria</taxon>
        <taxon>Bacillati</taxon>
        <taxon>Actinomycetota</taxon>
        <taxon>Coriobacteriia</taxon>
        <taxon>Eggerthellales</taxon>
        <taxon>Eggerthellaceae</taxon>
        <taxon>Eggerthella</taxon>
    </lineage>
</organism>
<evidence type="ECO:0000256" key="2">
    <source>
        <dbReference type="ARBA" id="ARBA00022692"/>
    </source>
</evidence>
<comment type="caution">
    <text evidence="8">The sequence shown here is derived from an EMBL/GenBank/DDBJ whole genome shotgun (WGS) entry which is preliminary data.</text>
</comment>
<dbReference type="GO" id="GO:0140359">
    <property type="term" value="F:ABC-type transporter activity"/>
    <property type="evidence" value="ECO:0007669"/>
    <property type="project" value="InterPro"/>
</dbReference>
<dbReference type="RefSeq" id="WP_114546831.1">
    <property type="nucleotide sequence ID" value="NZ_PPTT01000019.1"/>
</dbReference>
<comment type="subcellular location">
    <subcellularLocation>
        <location evidence="1">Membrane</location>
        <topology evidence="1">Multi-pass membrane protein</topology>
    </subcellularLocation>
</comment>
<evidence type="ECO:0000313" key="9">
    <source>
        <dbReference type="Proteomes" id="UP000253817"/>
    </source>
</evidence>
<feature type="transmembrane region" description="Helical" evidence="5">
    <location>
        <begin position="309"/>
        <end position="328"/>
    </location>
</feature>
<dbReference type="InterPro" id="IPR013525">
    <property type="entry name" value="ABC2_TM"/>
</dbReference>
<dbReference type="EMBL" id="QICC01000117">
    <property type="protein sequence ID" value="RNM39633.1"/>
    <property type="molecule type" value="Genomic_DNA"/>
</dbReference>
<feature type="transmembrane region" description="Helical" evidence="5">
    <location>
        <begin position="18"/>
        <end position="41"/>
    </location>
</feature>
<evidence type="ECO:0000313" key="8">
    <source>
        <dbReference type="EMBL" id="RNM39633.1"/>
    </source>
</evidence>
<dbReference type="Pfam" id="PF12698">
    <property type="entry name" value="ABC2_membrane_3"/>
    <property type="match status" value="1"/>
</dbReference>
<dbReference type="AlphaFoldDB" id="A0A3N0IRI3"/>
<reference evidence="7 9" key="1">
    <citation type="journal article" date="2018" name="Elife">
        <title>Discovery and characterization of a prevalent human gut bacterial enzyme sufficient for the inactivation of a family of plant toxins.</title>
        <authorList>
            <person name="Koppel N."/>
            <person name="Bisanz J.E."/>
            <person name="Pandelia M.E."/>
            <person name="Turnbaugh P.J."/>
            <person name="Balskus E.P."/>
        </authorList>
    </citation>
    <scope>NUCLEOTIDE SEQUENCE [LARGE SCALE GENOMIC DNA]</scope>
    <source>
        <strain evidence="7 9">DSM 16107</strain>
    </source>
</reference>
<evidence type="ECO:0000259" key="6">
    <source>
        <dbReference type="Pfam" id="PF12698"/>
    </source>
</evidence>
<feature type="transmembrane region" description="Helical" evidence="5">
    <location>
        <begin position="276"/>
        <end position="297"/>
    </location>
</feature>
<dbReference type="Proteomes" id="UP000270112">
    <property type="component" value="Unassembled WGS sequence"/>
</dbReference>
<dbReference type="GO" id="GO:0016020">
    <property type="term" value="C:membrane"/>
    <property type="evidence" value="ECO:0007669"/>
    <property type="project" value="UniProtKB-SubCell"/>
</dbReference>
<feature type="transmembrane region" description="Helical" evidence="5">
    <location>
        <begin position="239"/>
        <end position="264"/>
    </location>
</feature>
<evidence type="ECO:0000256" key="3">
    <source>
        <dbReference type="ARBA" id="ARBA00022989"/>
    </source>
</evidence>
<proteinExistence type="predicted"/>
<feature type="transmembrane region" description="Helical" evidence="5">
    <location>
        <begin position="368"/>
        <end position="389"/>
    </location>
</feature>